<evidence type="ECO:0000313" key="2">
    <source>
        <dbReference type="Proteomes" id="UP000663440"/>
    </source>
</evidence>
<dbReference type="Proteomes" id="UP000663440">
    <property type="component" value="Chromosome"/>
</dbReference>
<keyword evidence="2" id="KW-1185">Reference proteome</keyword>
<gene>
    <name evidence="1" type="ORF">J0383_10645</name>
</gene>
<organism evidence="1 2">
    <name type="scientific">Flavobacterium endoglycinae</name>
    <dbReference type="NCBI Taxonomy" id="2816357"/>
    <lineage>
        <taxon>Bacteria</taxon>
        <taxon>Pseudomonadati</taxon>
        <taxon>Bacteroidota</taxon>
        <taxon>Flavobacteriia</taxon>
        <taxon>Flavobacteriales</taxon>
        <taxon>Flavobacteriaceae</taxon>
        <taxon>Flavobacterium</taxon>
    </lineage>
</organism>
<evidence type="ECO:0000313" key="1">
    <source>
        <dbReference type="EMBL" id="QSW91237.1"/>
    </source>
</evidence>
<name>A0ABX7QJX2_9FLAO</name>
<sequence>MPAKSIHCLRERCTNSRGAPEYIAGDAGSSDIEPNRKATAGEMAFDDSDNTAYRGNEDGTWTQASSLDGVVIKEPSKKSVRTGVFEPSATNYATVVGNVLTVAETIKDSKIGEFARAGAPASKLISSSLKSTGAVLGGVGLLSTAVQYGTGQISGTEAFFDGAFGVIGLLPIPGAALVSLGYSVFKAGYEYYTGETLFEKPKK</sequence>
<protein>
    <submittedName>
        <fullName evidence="1">Uncharacterized protein</fullName>
    </submittedName>
</protein>
<dbReference type="EMBL" id="CP071448">
    <property type="protein sequence ID" value="QSW91237.1"/>
    <property type="molecule type" value="Genomic_DNA"/>
</dbReference>
<reference evidence="1 2" key="1">
    <citation type="submission" date="2021-03" db="EMBL/GenBank/DDBJ databases">
        <title>Flavobacterium kribbensis sp. nov, an endophytic bacteria, isolated from soybean.</title>
        <authorList>
            <person name="Lee J."/>
            <person name="Seo J."/>
        </authorList>
    </citation>
    <scope>NUCLEOTIDE SEQUENCE [LARGE SCALE GENOMIC DNA]</scope>
    <source>
        <strain evidence="1 2">BB8</strain>
    </source>
</reference>
<dbReference type="RefSeq" id="WP_207298357.1">
    <property type="nucleotide sequence ID" value="NZ_CP071448.1"/>
</dbReference>
<proteinExistence type="predicted"/>
<accession>A0ABX7QJX2</accession>